<dbReference type="InterPro" id="IPR013162">
    <property type="entry name" value="CD80_C2-set"/>
</dbReference>
<dbReference type="OMA" id="RCTATAY"/>
<keyword evidence="7" id="KW-1133">Transmembrane helix</keyword>
<feature type="signal peptide" evidence="8">
    <location>
        <begin position="1"/>
        <end position="24"/>
    </location>
</feature>
<evidence type="ECO:0000256" key="1">
    <source>
        <dbReference type="ARBA" id="ARBA00004479"/>
    </source>
</evidence>
<sequence length="524" mass="56970">MASQCGLLCHVIVLVLCLVHPSLQQDVPIVMGPVNSQAAVGTDAVFYCKVRAGQGLVVYWILNRTIAIGPNVNRNEALPKYEIFGNALLGYYNLRIKNVTIDDDAVQYDCLVDTKGDGSNYEEGATLSVDNPALEPMGPVCLGATDNEIVLDEGDELENYRCQSSGGRPLGELKWSLLRSDQTLVDVDFDTQVNTTPSITATSSSYTVTSDDHESRLACSLTHPNLNADSICSVPSGSAMIIVRHFPIVNFGPRLDVHYLETKNATIRCTATAYPDLITSIPQLSFSDPDMLIATTLTEEGVIDAVIRISQRSDVGKSINCTAANAKGSTTSTLEIELTPRLPVWLLMVVLILACLVVLLLSLCCCYCFCNGCKPKAVEDQPDRGDIKAAGYEVNESRSASVFKPNGLNGTDPRPINNDDADSFGDIQLNDYTIYPLPLPSSEPTTEFNDHETGEYNDGYLSPDADEMFPPMVEDEHLMDEKRISTFKPDDEMNGFASPTSPPPPPPPPLDLDPPQPIPSIEDD</sequence>
<dbReference type="PANTHER" id="PTHR11640">
    <property type="entry name" value="NEPHRIN"/>
    <property type="match status" value="1"/>
</dbReference>
<accession>A0A7M7GQ65</accession>
<dbReference type="EnsemblMetazoa" id="XM_003727380">
    <property type="protein sequence ID" value="XP_003727428"/>
    <property type="gene ID" value="LOC100892301"/>
</dbReference>
<dbReference type="PANTHER" id="PTHR11640:SF31">
    <property type="entry name" value="IRREGULAR CHIASM C-ROUGHEST PROTEIN-RELATED"/>
    <property type="match status" value="1"/>
</dbReference>
<dbReference type="RefSeq" id="XP_003727428.1">
    <property type="nucleotide sequence ID" value="XM_003727380.3"/>
</dbReference>
<dbReference type="GO" id="GO:0009897">
    <property type="term" value="C:external side of plasma membrane"/>
    <property type="evidence" value="ECO:0000318"/>
    <property type="project" value="GO_Central"/>
</dbReference>
<keyword evidence="4" id="KW-0325">Glycoprotein</keyword>
<keyword evidence="3" id="KW-1015">Disulfide bond</keyword>
<feature type="domain" description="Ig-like" evidence="9">
    <location>
        <begin position="21"/>
        <end position="128"/>
    </location>
</feature>
<evidence type="ECO:0000256" key="2">
    <source>
        <dbReference type="ARBA" id="ARBA00023136"/>
    </source>
</evidence>
<dbReference type="GO" id="GO:0042130">
    <property type="term" value="P:negative regulation of T cell proliferation"/>
    <property type="evidence" value="ECO:0000318"/>
    <property type="project" value="GO_Central"/>
</dbReference>
<evidence type="ECO:0000256" key="7">
    <source>
        <dbReference type="SAM" id="Phobius"/>
    </source>
</evidence>
<evidence type="ECO:0000313" key="11">
    <source>
        <dbReference type="Proteomes" id="UP000007110"/>
    </source>
</evidence>
<feature type="region of interest" description="Disordered" evidence="6">
    <location>
        <begin position="480"/>
        <end position="524"/>
    </location>
</feature>
<organism evidence="10 11">
    <name type="scientific">Strongylocentrotus purpuratus</name>
    <name type="common">Purple sea urchin</name>
    <dbReference type="NCBI Taxonomy" id="7668"/>
    <lineage>
        <taxon>Eukaryota</taxon>
        <taxon>Metazoa</taxon>
        <taxon>Echinodermata</taxon>
        <taxon>Eleutherozoa</taxon>
        <taxon>Echinozoa</taxon>
        <taxon>Echinoidea</taxon>
        <taxon>Euechinoidea</taxon>
        <taxon>Echinacea</taxon>
        <taxon>Camarodonta</taxon>
        <taxon>Echinidea</taxon>
        <taxon>Strongylocentrotidae</taxon>
        <taxon>Strongylocentrotus</taxon>
    </lineage>
</organism>
<dbReference type="GO" id="GO:0006955">
    <property type="term" value="P:immune response"/>
    <property type="evidence" value="ECO:0000318"/>
    <property type="project" value="GO_Central"/>
</dbReference>
<feature type="chain" id="PRO_5029701875" description="Ig-like domain-containing protein" evidence="8">
    <location>
        <begin position="25"/>
        <end position="524"/>
    </location>
</feature>
<evidence type="ECO:0000256" key="6">
    <source>
        <dbReference type="SAM" id="MobiDB-lite"/>
    </source>
</evidence>
<comment type="subcellular location">
    <subcellularLocation>
        <location evidence="1">Membrane</location>
        <topology evidence="1">Single-pass type I membrane protein</topology>
    </subcellularLocation>
</comment>
<dbReference type="GO" id="GO:0031295">
    <property type="term" value="P:T cell costimulation"/>
    <property type="evidence" value="ECO:0000318"/>
    <property type="project" value="GO_Central"/>
</dbReference>
<dbReference type="InterPro" id="IPR051275">
    <property type="entry name" value="Cell_adhesion_signaling"/>
</dbReference>
<evidence type="ECO:0000256" key="8">
    <source>
        <dbReference type="SAM" id="SignalP"/>
    </source>
</evidence>
<keyword evidence="7" id="KW-0812">Transmembrane</keyword>
<feature type="domain" description="Ig-like" evidence="9">
    <location>
        <begin position="132"/>
        <end position="235"/>
    </location>
</feature>
<dbReference type="GO" id="GO:0042102">
    <property type="term" value="P:positive regulation of T cell proliferation"/>
    <property type="evidence" value="ECO:0000318"/>
    <property type="project" value="GO_Central"/>
</dbReference>
<name>A0A7M7GQ65_STRPU</name>
<dbReference type="SUPFAM" id="SSF48726">
    <property type="entry name" value="Immunoglobulin"/>
    <property type="match status" value="1"/>
</dbReference>
<dbReference type="OrthoDB" id="10028801at2759"/>
<proteinExistence type="predicted"/>
<reference evidence="10" key="2">
    <citation type="submission" date="2021-01" db="UniProtKB">
        <authorList>
            <consortium name="EnsemblMetazoa"/>
        </authorList>
    </citation>
    <scope>IDENTIFICATION</scope>
</reference>
<dbReference type="GO" id="GO:0071222">
    <property type="term" value="P:cellular response to lipopolysaccharide"/>
    <property type="evidence" value="ECO:0000318"/>
    <property type="project" value="GO_Central"/>
</dbReference>
<keyword evidence="2 7" id="KW-0472">Membrane</keyword>
<dbReference type="GO" id="GO:0007166">
    <property type="term" value="P:cell surface receptor signaling pathway"/>
    <property type="evidence" value="ECO:0000318"/>
    <property type="project" value="GO_Central"/>
</dbReference>
<keyword evidence="11" id="KW-1185">Reference proteome</keyword>
<keyword evidence="8" id="KW-0732">Signal</keyword>
<dbReference type="GeneID" id="100892301"/>
<evidence type="ECO:0000256" key="4">
    <source>
        <dbReference type="ARBA" id="ARBA00023180"/>
    </source>
</evidence>
<dbReference type="PROSITE" id="PS50835">
    <property type="entry name" value="IG_LIKE"/>
    <property type="match status" value="2"/>
</dbReference>
<dbReference type="Gene3D" id="2.60.40.10">
    <property type="entry name" value="Immunoglobulins"/>
    <property type="match status" value="2"/>
</dbReference>
<feature type="compositionally biased region" description="Pro residues" evidence="6">
    <location>
        <begin position="500"/>
        <end position="518"/>
    </location>
</feature>
<dbReference type="InterPro" id="IPR013783">
    <property type="entry name" value="Ig-like_fold"/>
</dbReference>
<dbReference type="InterPro" id="IPR036179">
    <property type="entry name" value="Ig-like_dom_sf"/>
</dbReference>
<feature type="compositionally biased region" description="Basic and acidic residues" evidence="6">
    <location>
        <begin position="480"/>
        <end position="491"/>
    </location>
</feature>
<evidence type="ECO:0000313" key="10">
    <source>
        <dbReference type="EnsemblMetazoa" id="XP_003727428"/>
    </source>
</evidence>
<dbReference type="Proteomes" id="UP000007110">
    <property type="component" value="Unassembled WGS sequence"/>
</dbReference>
<dbReference type="InParanoid" id="A0A7M7GQ65"/>
<dbReference type="KEGG" id="spu:100892301"/>
<evidence type="ECO:0000256" key="3">
    <source>
        <dbReference type="ARBA" id="ARBA00023157"/>
    </source>
</evidence>
<feature type="transmembrane region" description="Helical" evidence="7">
    <location>
        <begin position="344"/>
        <end position="370"/>
    </location>
</feature>
<evidence type="ECO:0000256" key="5">
    <source>
        <dbReference type="ARBA" id="ARBA00023319"/>
    </source>
</evidence>
<keyword evidence="5" id="KW-0393">Immunoglobulin domain</keyword>
<dbReference type="Pfam" id="PF08205">
    <property type="entry name" value="C2-set_2"/>
    <property type="match status" value="1"/>
</dbReference>
<dbReference type="AlphaFoldDB" id="A0A7M7GQ65"/>
<evidence type="ECO:0000259" key="9">
    <source>
        <dbReference type="PROSITE" id="PS50835"/>
    </source>
</evidence>
<protein>
    <recommendedName>
        <fullName evidence="9">Ig-like domain-containing protein</fullName>
    </recommendedName>
</protein>
<reference evidence="11" key="1">
    <citation type="submission" date="2015-02" db="EMBL/GenBank/DDBJ databases">
        <title>Genome sequencing for Strongylocentrotus purpuratus.</title>
        <authorList>
            <person name="Murali S."/>
            <person name="Liu Y."/>
            <person name="Vee V."/>
            <person name="English A."/>
            <person name="Wang M."/>
            <person name="Skinner E."/>
            <person name="Han Y."/>
            <person name="Muzny D.M."/>
            <person name="Worley K.C."/>
            <person name="Gibbs R.A."/>
        </authorList>
    </citation>
    <scope>NUCLEOTIDE SEQUENCE</scope>
</reference>
<dbReference type="InterPro" id="IPR007110">
    <property type="entry name" value="Ig-like_dom"/>
</dbReference>